<organism evidence="6 7">
    <name type="scientific">Actinacidiphila acidipaludis</name>
    <dbReference type="NCBI Taxonomy" id="2873382"/>
    <lineage>
        <taxon>Bacteria</taxon>
        <taxon>Bacillati</taxon>
        <taxon>Actinomycetota</taxon>
        <taxon>Actinomycetes</taxon>
        <taxon>Kitasatosporales</taxon>
        <taxon>Streptomycetaceae</taxon>
        <taxon>Actinacidiphila</taxon>
    </lineage>
</organism>
<evidence type="ECO:0000256" key="1">
    <source>
        <dbReference type="ARBA" id="ARBA00001964"/>
    </source>
</evidence>
<evidence type="ECO:0000256" key="4">
    <source>
        <dbReference type="SAM" id="MobiDB-lite"/>
    </source>
</evidence>
<evidence type="ECO:0000256" key="3">
    <source>
        <dbReference type="ARBA" id="ARBA00023052"/>
    </source>
</evidence>
<feature type="domain" description="Dehydrogenase E1 component" evidence="5">
    <location>
        <begin position="55"/>
        <end position="335"/>
    </location>
</feature>
<keyword evidence="6" id="KW-0670">Pyruvate</keyword>
<dbReference type="InterPro" id="IPR050771">
    <property type="entry name" value="Alpha-ketoacid_DH_E1_comp"/>
</dbReference>
<dbReference type="NCBIfam" id="TIGR03181">
    <property type="entry name" value="PDH_E1_alph_x"/>
    <property type="match status" value="1"/>
</dbReference>
<dbReference type="PANTHER" id="PTHR43380">
    <property type="entry name" value="2-OXOISOVALERATE DEHYDROGENASE SUBUNIT ALPHA, MITOCHONDRIAL"/>
    <property type="match status" value="1"/>
</dbReference>
<dbReference type="InterPro" id="IPR029061">
    <property type="entry name" value="THDP-binding"/>
</dbReference>
<gene>
    <name evidence="6" type="primary">pdhA</name>
    <name evidence="6" type="ORF">K7862_23530</name>
</gene>
<keyword evidence="3" id="KW-0786">Thiamine pyrophosphate</keyword>
<comment type="cofactor">
    <cofactor evidence="1">
        <name>thiamine diphosphate</name>
        <dbReference type="ChEBI" id="CHEBI:58937"/>
    </cofactor>
</comment>
<sequence length="381" mass="41899">MSVKSTAARRTTRGGAKRRGGEPGLVQLLTPEGERVEHPEYSIDLTAEELRGLYRDMVLTRRFDGEAITLQRQGELGLWASLLGQEAAQIGSGRATRPEDYVFPTYREHGVAWTRDVDPLNLLGMFRGVNNGGWDPNENHFHLYTIVIGSQTLHATGYAMGVAKDGADSAVIAYFGDGASSQGDVAEAFTFAAVYNAPVVFFCQNNQWAISEPTEKQSRVPIYQRAAGFGFPGVRVDGNDVLAVLAVTRAALEHARSGQGPMLVEAFTYRMGAHTTTDDPTRYRADEEREEWASKDPIQRLRTYLEKEGLADEAFYAEVEAESDALAKRVRDGVRNMPNPEPMAIFENVYADGHALVDEERAQFAAYQASFEDAAAPGKGH</sequence>
<evidence type="ECO:0000313" key="7">
    <source>
        <dbReference type="Proteomes" id="UP000778578"/>
    </source>
</evidence>
<dbReference type="RefSeq" id="WP_222965748.1">
    <property type="nucleotide sequence ID" value="NZ_JAINZZ010000033.1"/>
</dbReference>
<dbReference type="CDD" id="cd02000">
    <property type="entry name" value="TPP_E1_PDC_ADC_BCADC"/>
    <property type="match status" value="1"/>
</dbReference>
<feature type="region of interest" description="Disordered" evidence="4">
    <location>
        <begin position="1"/>
        <end position="26"/>
    </location>
</feature>
<reference evidence="6 7" key="1">
    <citation type="submission" date="2021-08" db="EMBL/GenBank/DDBJ databases">
        <title>WGS of actinomycetes from Thailand.</title>
        <authorList>
            <person name="Thawai C."/>
        </authorList>
    </citation>
    <scope>NUCLEOTIDE SEQUENCE [LARGE SCALE GENOMIC DNA]</scope>
    <source>
        <strain evidence="6 7">PLK6-54</strain>
    </source>
</reference>
<protein>
    <submittedName>
        <fullName evidence="6">Pyruvate dehydrogenase (Acetyl-transferring) E1 component subunit alpha</fullName>
    </submittedName>
</protein>
<keyword evidence="2" id="KW-0560">Oxidoreductase</keyword>
<accession>A0ABS7QBQ2</accession>
<dbReference type="PANTHER" id="PTHR43380:SF1">
    <property type="entry name" value="2-OXOISOVALERATE DEHYDROGENASE SUBUNIT ALPHA, MITOCHONDRIAL"/>
    <property type="match status" value="1"/>
</dbReference>
<dbReference type="Proteomes" id="UP000778578">
    <property type="component" value="Unassembled WGS sequence"/>
</dbReference>
<dbReference type="InterPro" id="IPR017596">
    <property type="entry name" value="PdhA/BkdA"/>
</dbReference>
<evidence type="ECO:0000259" key="5">
    <source>
        <dbReference type="Pfam" id="PF00676"/>
    </source>
</evidence>
<dbReference type="SUPFAM" id="SSF52518">
    <property type="entry name" value="Thiamin diphosphate-binding fold (THDP-binding)"/>
    <property type="match status" value="1"/>
</dbReference>
<evidence type="ECO:0000313" key="6">
    <source>
        <dbReference type="EMBL" id="MBY8880584.1"/>
    </source>
</evidence>
<evidence type="ECO:0000256" key="2">
    <source>
        <dbReference type="ARBA" id="ARBA00023002"/>
    </source>
</evidence>
<keyword evidence="7" id="KW-1185">Reference proteome</keyword>
<dbReference type="EMBL" id="JAINZZ010000033">
    <property type="protein sequence ID" value="MBY8880584.1"/>
    <property type="molecule type" value="Genomic_DNA"/>
</dbReference>
<comment type="caution">
    <text evidence="6">The sequence shown here is derived from an EMBL/GenBank/DDBJ whole genome shotgun (WGS) entry which is preliminary data.</text>
</comment>
<dbReference type="Gene3D" id="3.40.50.970">
    <property type="match status" value="1"/>
</dbReference>
<dbReference type="InterPro" id="IPR001017">
    <property type="entry name" value="DH_E1"/>
</dbReference>
<dbReference type="Pfam" id="PF00676">
    <property type="entry name" value="E1_dh"/>
    <property type="match status" value="1"/>
</dbReference>
<name>A0ABS7QBQ2_9ACTN</name>
<proteinExistence type="predicted"/>